<feature type="chain" id="PRO_5017958021" description="Secreted protein" evidence="1">
    <location>
        <begin position="25"/>
        <end position="106"/>
    </location>
</feature>
<keyword evidence="3" id="KW-1185">Reference proteome</keyword>
<proteinExistence type="predicted"/>
<protein>
    <recommendedName>
        <fullName evidence="4">Secreted protein</fullName>
    </recommendedName>
</protein>
<evidence type="ECO:0000256" key="1">
    <source>
        <dbReference type="SAM" id="SignalP"/>
    </source>
</evidence>
<dbReference type="OrthoDB" id="9869869at2"/>
<feature type="signal peptide" evidence="1">
    <location>
        <begin position="1"/>
        <end position="24"/>
    </location>
</feature>
<gene>
    <name evidence="2" type="ORF">EBO15_12595</name>
</gene>
<dbReference type="AlphaFoldDB" id="A0A3M2M668"/>
<dbReference type="RefSeq" id="WP_122194542.1">
    <property type="nucleotide sequence ID" value="NZ_JBHSKC010000006.1"/>
</dbReference>
<organism evidence="2 3">
    <name type="scientific">Actinomadura harenae</name>
    <dbReference type="NCBI Taxonomy" id="2483351"/>
    <lineage>
        <taxon>Bacteria</taxon>
        <taxon>Bacillati</taxon>
        <taxon>Actinomycetota</taxon>
        <taxon>Actinomycetes</taxon>
        <taxon>Streptosporangiales</taxon>
        <taxon>Thermomonosporaceae</taxon>
        <taxon>Actinomadura</taxon>
    </lineage>
</organism>
<dbReference type="EMBL" id="RFFG01000018">
    <property type="protein sequence ID" value="RMI44480.1"/>
    <property type="molecule type" value="Genomic_DNA"/>
</dbReference>
<evidence type="ECO:0000313" key="3">
    <source>
        <dbReference type="Proteomes" id="UP000282674"/>
    </source>
</evidence>
<keyword evidence="1" id="KW-0732">Signal</keyword>
<accession>A0A3M2M668</accession>
<dbReference type="Proteomes" id="UP000282674">
    <property type="component" value="Unassembled WGS sequence"/>
</dbReference>
<reference evidence="2 3" key="1">
    <citation type="submission" date="2018-10" db="EMBL/GenBank/DDBJ databases">
        <title>Isolation from soil.</title>
        <authorList>
            <person name="Hu J."/>
        </authorList>
    </citation>
    <scope>NUCLEOTIDE SEQUENCE [LARGE SCALE GENOMIC DNA]</scope>
    <source>
        <strain evidence="2 3">NEAU-Ht49</strain>
    </source>
</reference>
<evidence type="ECO:0008006" key="4">
    <source>
        <dbReference type="Google" id="ProtNLM"/>
    </source>
</evidence>
<name>A0A3M2M668_9ACTN</name>
<evidence type="ECO:0000313" key="2">
    <source>
        <dbReference type="EMBL" id="RMI44480.1"/>
    </source>
</evidence>
<comment type="caution">
    <text evidence="2">The sequence shown here is derived from an EMBL/GenBank/DDBJ whole genome shotgun (WGS) entry which is preliminary data.</text>
</comment>
<sequence length="106" mass="11563">MKLTYLALAAGVAAVPLIAAPAQAAAGPWFHHPTYDCQSLYTTRDFPSNAIGERCVATPEAPTTGIIDHGVTVKSVTGEKIHCHYIDLEGFPNRVFASRCEHEPWW</sequence>